<reference evidence="1 2" key="1">
    <citation type="journal article" date="2019" name="Nat. Ecol. Evol.">
        <title>Megaphylogeny resolves global patterns of mushroom evolution.</title>
        <authorList>
            <person name="Varga T."/>
            <person name="Krizsan K."/>
            <person name="Foldi C."/>
            <person name="Dima B."/>
            <person name="Sanchez-Garcia M."/>
            <person name="Sanchez-Ramirez S."/>
            <person name="Szollosi G.J."/>
            <person name="Szarkandi J.G."/>
            <person name="Papp V."/>
            <person name="Albert L."/>
            <person name="Andreopoulos W."/>
            <person name="Angelini C."/>
            <person name="Antonin V."/>
            <person name="Barry K.W."/>
            <person name="Bougher N.L."/>
            <person name="Buchanan P."/>
            <person name="Buyck B."/>
            <person name="Bense V."/>
            <person name="Catcheside P."/>
            <person name="Chovatia M."/>
            <person name="Cooper J."/>
            <person name="Damon W."/>
            <person name="Desjardin D."/>
            <person name="Finy P."/>
            <person name="Geml J."/>
            <person name="Haridas S."/>
            <person name="Hughes K."/>
            <person name="Justo A."/>
            <person name="Karasinski D."/>
            <person name="Kautmanova I."/>
            <person name="Kiss B."/>
            <person name="Kocsube S."/>
            <person name="Kotiranta H."/>
            <person name="LaButti K.M."/>
            <person name="Lechner B.E."/>
            <person name="Liimatainen K."/>
            <person name="Lipzen A."/>
            <person name="Lukacs Z."/>
            <person name="Mihaltcheva S."/>
            <person name="Morgado L.N."/>
            <person name="Niskanen T."/>
            <person name="Noordeloos M.E."/>
            <person name="Ohm R.A."/>
            <person name="Ortiz-Santana B."/>
            <person name="Ovrebo C."/>
            <person name="Racz N."/>
            <person name="Riley R."/>
            <person name="Savchenko A."/>
            <person name="Shiryaev A."/>
            <person name="Soop K."/>
            <person name="Spirin V."/>
            <person name="Szebenyi C."/>
            <person name="Tomsovsky M."/>
            <person name="Tulloss R.E."/>
            <person name="Uehling J."/>
            <person name="Grigoriev I.V."/>
            <person name="Vagvolgyi C."/>
            <person name="Papp T."/>
            <person name="Martin F.M."/>
            <person name="Miettinen O."/>
            <person name="Hibbett D.S."/>
            <person name="Nagy L.G."/>
        </authorList>
    </citation>
    <scope>NUCLEOTIDE SEQUENCE [LARGE SCALE GENOMIC DNA]</scope>
    <source>
        <strain evidence="1 2">FP101781</strain>
    </source>
</reference>
<keyword evidence="2" id="KW-1185">Reference proteome</keyword>
<name>A0A4Y7SDS9_COPMI</name>
<dbReference type="Gene3D" id="3.40.50.300">
    <property type="entry name" value="P-loop containing nucleotide triphosphate hydrolases"/>
    <property type="match status" value="1"/>
</dbReference>
<accession>A0A4Y7SDS9</accession>
<comment type="caution">
    <text evidence="1">The sequence shown here is derived from an EMBL/GenBank/DDBJ whole genome shotgun (WGS) entry which is preliminary data.</text>
</comment>
<dbReference type="InterPro" id="IPR027417">
    <property type="entry name" value="P-loop_NTPase"/>
</dbReference>
<proteinExistence type="predicted"/>
<dbReference type="EMBL" id="QPFP01000168">
    <property type="protein sequence ID" value="TEB19846.1"/>
    <property type="molecule type" value="Genomic_DNA"/>
</dbReference>
<sequence>MPTTQQILVDIDPSSTDNAHGIHLTPFPSRTQTVYHPSDAINACLLQQTHCDIAVCHDDSWRFFFKSCSSRRTGEDVLNLEDSSKPTGDSGHRAIGIQNEVAFLLPDSCQGEQIPSHATDVSENPTDSPRLRPKDIVVLVMGIVGAGRSTFINNLLPAKHKDRKLLVGHGLDSCTTTTKCVVLESQDLTEVLGVEKDYRLVLVDTPGLDWSAESKLDPEAVREDIVKWSNSWLPVGQKPRGCVIFMRDITSDGFRSEHVLTSLSNLFTPPSNSPRLIIVTSKWDISKSDEAEARHKHLREQFQQAEVHRLSRPEDAWKIMTHLLPKIEKDLVLNLEGENGDPHLKKSTLGGALRSLVCVGDSRLM</sequence>
<dbReference type="AlphaFoldDB" id="A0A4Y7SDS9"/>
<protein>
    <submittedName>
        <fullName evidence="1">Uncharacterized protein</fullName>
    </submittedName>
</protein>
<evidence type="ECO:0000313" key="2">
    <source>
        <dbReference type="Proteomes" id="UP000298030"/>
    </source>
</evidence>
<gene>
    <name evidence="1" type="ORF">FA13DRAFT_304897</name>
</gene>
<organism evidence="1 2">
    <name type="scientific">Coprinellus micaceus</name>
    <name type="common">Glistening ink-cap mushroom</name>
    <name type="synonym">Coprinus micaceus</name>
    <dbReference type="NCBI Taxonomy" id="71717"/>
    <lineage>
        <taxon>Eukaryota</taxon>
        <taxon>Fungi</taxon>
        <taxon>Dikarya</taxon>
        <taxon>Basidiomycota</taxon>
        <taxon>Agaricomycotina</taxon>
        <taxon>Agaricomycetes</taxon>
        <taxon>Agaricomycetidae</taxon>
        <taxon>Agaricales</taxon>
        <taxon>Agaricineae</taxon>
        <taxon>Psathyrellaceae</taxon>
        <taxon>Coprinellus</taxon>
    </lineage>
</organism>
<dbReference type="SUPFAM" id="SSF52540">
    <property type="entry name" value="P-loop containing nucleoside triphosphate hydrolases"/>
    <property type="match status" value="1"/>
</dbReference>
<evidence type="ECO:0000313" key="1">
    <source>
        <dbReference type="EMBL" id="TEB19846.1"/>
    </source>
</evidence>
<dbReference type="STRING" id="71717.A0A4Y7SDS9"/>
<dbReference type="OrthoDB" id="8954335at2759"/>
<dbReference type="Proteomes" id="UP000298030">
    <property type="component" value="Unassembled WGS sequence"/>
</dbReference>